<keyword evidence="2" id="KW-0503">Monooxygenase</keyword>
<evidence type="ECO:0000313" key="4">
    <source>
        <dbReference type="EMBL" id="AFD24925.1"/>
    </source>
</evidence>
<evidence type="ECO:0000256" key="3">
    <source>
        <dbReference type="SAM" id="MobiDB-lite"/>
    </source>
</evidence>
<evidence type="ECO:0000313" key="5">
    <source>
        <dbReference type="Proteomes" id="UP000007575"/>
    </source>
</evidence>
<sequence length="425" mass="46286">MTTDPMTPAGRCPFHTAADQTGAGTASLTRQDKLAPAPGAAMPDARGMYRVYDFQAARDLLRSDAVRQAGFMAEVATRAPGLGRAPVLFAEGEEHHEMRRSTARYFTPTHVERYQPMIAGLADDLIGRLARDGEANLDDLSLKLAVEVAAQVVGITDSAVPGLERRVMAFVEHGADSEPGAPQPRGRGGKLGALWRQRQILAFFLLDVKPSIAARRRERKDDLISHLLDRGYTDTEILTECLTYGTAGMVTTREFITVAAWHMLRRPELRAEYVHGTEKERHAILHEILRLEPVVKVLYRRALEDIQAGDTLIPQGSVVALSVQETNVDPAMVGEDAAQLCPARPLPRGVQAPVLSFGDGSHRCPGAFLAIKESDLFLRRLLIWNDLHLVSPPDVGFNETVKGYELRGLRVGLGGTGPSGGAARA</sequence>
<dbReference type="HOGENOM" id="CLU_707192_0_0_0"/>
<dbReference type="AlphaFoldDB" id="H8GZ77"/>
<name>H8GZ77_DEIGI</name>
<dbReference type="EMBL" id="CP002191">
    <property type="protein sequence ID" value="AFD24925.1"/>
    <property type="molecule type" value="Genomic_DNA"/>
</dbReference>
<dbReference type="Proteomes" id="UP000007575">
    <property type="component" value="Chromosome"/>
</dbReference>
<organism evidence="4 5">
    <name type="scientific">Deinococcus gobiensis (strain DSM 21396 / JCM 16679 / CGMCC 1.7299 / I-0)</name>
    <dbReference type="NCBI Taxonomy" id="745776"/>
    <lineage>
        <taxon>Bacteria</taxon>
        <taxon>Thermotogati</taxon>
        <taxon>Deinococcota</taxon>
        <taxon>Deinococci</taxon>
        <taxon>Deinococcales</taxon>
        <taxon>Deinococcaceae</taxon>
        <taxon>Deinococcus</taxon>
    </lineage>
</organism>
<dbReference type="RefSeq" id="WP_014684408.1">
    <property type="nucleotide sequence ID" value="NC_017790.1"/>
</dbReference>
<dbReference type="PATRIC" id="fig|745776.4.peg.1024"/>
<dbReference type="PANTHER" id="PTHR46696:SF1">
    <property type="entry name" value="CYTOCHROME P450 YJIB-RELATED"/>
    <property type="match status" value="1"/>
</dbReference>
<proteinExistence type="inferred from homology"/>
<evidence type="ECO:0000256" key="1">
    <source>
        <dbReference type="ARBA" id="ARBA00010617"/>
    </source>
</evidence>
<dbReference type="Pfam" id="PF00067">
    <property type="entry name" value="p450"/>
    <property type="match status" value="1"/>
</dbReference>
<dbReference type="STRING" id="745776.DGo_CA0998"/>
<evidence type="ECO:0000256" key="2">
    <source>
        <dbReference type="RuleBase" id="RU000461"/>
    </source>
</evidence>
<dbReference type="Gene3D" id="1.10.630.10">
    <property type="entry name" value="Cytochrome P450"/>
    <property type="match status" value="1"/>
</dbReference>
<dbReference type="GO" id="GO:0020037">
    <property type="term" value="F:heme binding"/>
    <property type="evidence" value="ECO:0007669"/>
    <property type="project" value="InterPro"/>
</dbReference>
<feature type="compositionally biased region" description="Polar residues" evidence="3">
    <location>
        <begin position="18"/>
        <end position="28"/>
    </location>
</feature>
<dbReference type="PROSITE" id="PS00086">
    <property type="entry name" value="CYTOCHROME_P450"/>
    <property type="match status" value="1"/>
</dbReference>
<dbReference type="GO" id="GO:0004497">
    <property type="term" value="F:monooxygenase activity"/>
    <property type="evidence" value="ECO:0007669"/>
    <property type="project" value="UniProtKB-KW"/>
</dbReference>
<dbReference type="InterPro" id="IPR017972">
    <property type="entry name" value="Cyt_P450_CS"/>
</dbReference>
<dbReference type="GO" id="GO:0005506">
    <property type="term" value="F:iron ion binding"/>
    <property type="evidence" value="ECO:0007669"/>
    <property type="project" value="InterPro"/>
</dbReference>
<dbReference type="CDD" id="cd00302">
    <property type="entry name" value="cytochrome_P450"/>
    <property type="match status" value="1"/>
</dbReference>
<dbReference type="GO" id="GO:0016705">
    <property type="term" value="F:oxidoreductase activity, acting on paired donors, with incorporation or reduction of molecular oxygen"/>
    <property type="evidence" value="ECO:0007669"/>
    <property type="project" value="InterPro"/>
</dbReference>
<dbReference type="KEGG" id="dgo:DGo_CA0998"/>
<keyword evidence="2" id="KW-0349">Heme</keyword>
<dbReference type="InterPro" id="IPR001128">
    <property type="entry name" value="Cyt_P450"/>
</dbReference>
<dbReference type="SUPFAM" id="SSF48264">
    <property type="entry name" value="Cytochrome P450"/>
    <property type="match status" value="1"/>
</dbReference>
<comment type="similarity">
    <text evidence="1 2">Belongs to the cytochrome P450 family.</text>
</comment>
<keyword evidence="2" id="KW-0560">Oxidoreductase</keyword>
<dbReference type="PRINTS" id="PR00359">
    <property type="entry name" value="BP450"/>
</dbReference>
<reference evidence="4 5" key="1">
    <citation type="journal article" date="2012" name="PLoS ONE">
        <title>Genome sequence and transcriptome analysis of the radioresistant bacterium Deinococcus gobiensis: insights into the extreme environmental adaptations.</title>
        <authorList>
            <person name="Yuan M."/>
            <person name="Chen M."/>
            <person name="Zhang W."/>
            <person name="Lu W."/>
            <person name="Wang J."/>
            <person name="Yang M."/>
            <person name="Zhao P."/>
            <person name="Tang R."/>
            <person name="Li X."/>
            <person name="Hao Y."/>
            <person name="Zhou Z."/>
            <person name="Zhan Y."/>
            <person name="Yu H."/>
            <person name="Teng C."/>
            <person name="Yan Y."/>
            <person name="Ping S."/>
            <person name="Wang Y."/>
            <person name="Lin M."/>
        </authorList>
    </citation>
    <scope>NUCLEOTIDE SEQUENCE [LARGE SCALE GENOMIC DNA]</scope>
    <source>
        <strain evidence="4 5">I-0</strain>
    </source>
</reference>
<dbReference type="PANTHER" id="PTHR46696">
    <property type="entry name" value="P450, PUTATIVE (EUROFUNG)-RELATED"/>
    <property type="match status" value="1"/>
</dbReference>
<keyword evidence="5" id="KW-1185">Reference proteome</keyword>
<dbReference type="eggNOG" id="COG2124">
    <property type="taxonomic scope" value="Bacteria"/>
</dbReference>
<dbReference type="InterPro" id="IPR002397">
    <property type="entry name" value="Cyt_P450_B"/>
</dbReference>
<protein>
    <submittedName>
        <fullName evidence="4">Cytochrome P450</fullName>
    </submittedName>
</protein>
<keyword evidence="2" id="KW-0479">Metal-binding</keyword>
<accession>H8GZ77</accession>
<dbReference type="InterPro" id="IPR036396">
    <property type="entry name" value="Cyt_P450_sf"/>
</dbReference>
<keyword evidence="2" id="KW-0408">Iron</keyword>
<feature type="region of interest" description="Disordered" evidence="3">
    <location>
        <begin position="1"/>
        <end position="28"/>
    </location>
</feature>
<gene>
    <name evidence="4" type="primary">cyp</name>
    <name evidence="4" type="ordered locus">DGo_CA0998</name>
</gene>
<dbReference type="OrthoDB" id="54272at2"/>